<gene>
    <name evidence="4" type="ORF">IV68_GL000489</name>
</gene>
<dbReference type="AlphaFoldDB" id="A0A0R2FYX5"/>
<keyword evidence="2" id="KW-0472">Membrane</keyword>
<dbReference type="Proteomes" id="UP000051296">
    <property type="component" value="Unassembled WGS sequence"/>
</dbReference>
<dbReference type="InterPro" id="IPR010994">
    <property type="entry name" value="RuvA_2-like"/>
</dbReference>
<dbReference type="eggNOG" id="COG1555">
    <property type="taxonomic scope" value="Bacteria"/>
</dbReference>
<dbReference type="STRING" id="1123500.GCA_000420365_00015"/>
<dbReference type="Pfam" id="PF10531">
    <property type="entry name" value="SLBB"/>
    <property type="match status" value="1"/>
</dbReference>
<keyword evidence="5" id="KW-1185">Reference proteome</keyword>
<dbReference type="GO" id="GO:0015627">
    <property type="term" value="C:type II protein secretion system complex"/>
    <property type="evidence" value="ECO:0007669"/>
    <property type="project" value="TreeGrafter"/>
</dbReference>
<keyword evidence="2" id="KW-0812">Transmembrane</keyword>
<dbReference type="EMBL" id="JQAX01000001">
    <property type="protein sequence ID" value="KRN33681.1"/>
    <property type="molecule type" value="Genomic_DNA"/>
</dbReference>
<feature type="domain" description="Helix-hairpin-helix DNA-binding motif class 1" evidence="3">
    <location>
        <begin position="172"/>
        <end position="191"/>
    </location>
</feature>
<protein>
    <submittedName>
        <fullName evidence="4">Competence protein CelA</fullName>
    </submittedName>
</protein>
<evidence type="ECO:0000256" key="2">
    <source>
        <dbReference type="SAM" id="Phobius"/>
    </source>
</evidence>
<dbReference type="SMART" id="SM00278">
    <property type="entry name" value="HhH1"/>
    <property type="match status" value="2"/>
</dbReference>
<dbReference type="InterPro" id="IPR019554">
    <property type="entry name" value="Soluble_ligand-bd"/>
</dbReference>
<dbReference type="NCBIfam" id="TIGR00426">
    <property type="entry name" value="competence protein ComEA helix-hairpin-helix repeat region"/>
    <property type="match status" value="1"/>
</dbReference>
<dbReference type="InterPro" id="IPR051675">
    <property type="entry name" value="Endo/Exo/Phosphatase_dom_1"/>
</dbReference>
<reference evidence="4 5" key="1">
    <citation type="journal article" date="2015" name="Genome Announc.">
        <title>Expanding the biotechnology potential of lactobacilli through comparative genomics of 213 strains and associated genera.</title>
        <authorList>
            <person name="Sun Z."/>
            <person name="Harris H.M."/>
            <person name="McCann A."/>
            <person name="Guo C."/>
            <person name="Argimon S."/>
            <person name="Zhang W."/>
            <person name="Yang X."/>
            <person name="Jeffery I.B."/>
            <person name="Cooney J.C."/>
            <person name="Kagawa T.F."/>
            <person name="Liu W."/>
            <person name="Song Y."/>
            <person name="Salvetti E."/>
            <person name="Wrobel A."/>
            <person name="Rasinkangas P."/>
            <person name="Parkhill J."/>
            <person name="Rea M.C."/>
            <person name="O'Sullivan O."/>
            <person name="Ritari J."/>
            <person name="Douillard F.P."/>
            <person name="Paul Ross R."/>
            <person name="Yang R."/>
            <person name="Briner A.E."/>
            <person name="Felis G.E."/>
            <person name="de Vos W.M."/>
            <person name="Barrangou R."/>
            <person name="Klaenhammer T.R."/>
            <person name="Caufield P.W."/>
            <person name="Cui Y."/>
            <person name="Zhang H."/>
            <person name="O'Toole P.W."/>
        </authorList>
    </citation>
    <scope>NUCLEOTIDE SEQUENCE [LARGE SCALE GENOMIC DNA]</scope>
    <source>
        <strain evidence="4 5">DSM 20190</strain>
    </source>
</reference>
<dbReference type="Gene3D" id="3.10.560.10">
    <property type="entry name" value="Outer membrane lipoprotein wza domain like"/>
    <property type="match status" value="1"/>
</dbReference>
<dbReference type="FunCoup" id="A0A0R2FYX5">
    <property type="interactions" value="12"/>
</dbReference>
<comment type="caution">
    <text evidence="4">The sequence shown here is derived from an EMBL/GenBank/DDBJ whole genome shotgun (WGS) entry which is preliminary data.</text>
</comment>
<feature type="domain" description="Helix-hairpin-helix DNA-binding motif class 1" evidence="3">
    <location>
        <begin position="202"/>
        <end position="221"/>
    </location>
</feature>
<dbReference type="OrthoDB" id="9790239at2"/>
<keyword evidence="2" id="KW-1133">Transmembrane helix</keyword>
<dbReference type="InterPro" id="IPR003583">
    <property type="entry name" value="Hlx-hairpin-Hlx_DNA-bd_motif"/>
</dbReference>
<dbReference type="PANTHER" id="PTHR21180:SF32">
    <property type="entry name" value="ENDONUCLEASE_EXONUCLEASE_PHOSPHATASE FAMILY DOMAIN-CONTAINING PROTEIN 1"/>
    <property type="match status" value="1"/>
</dbReference>
<dbReference type="SUPFAM" id="SSF47781">
    <property type="entry name" value="RuvA domain 2-like"/>
    <property type="match status" value="1"/>
</dbReference>
<evidence type="ECO:0000259" key="3">
    <source>
        <dbReference type="SMART" id="SM00278"/>
    </source>
</evidence>
<accession>A0A0R2FYX5</accession>
<evidence type="ECO:0000313" key="5">
    <source>
        <dbReference type="Proteomes" id="UP000051296"/>
    </source>
</evidence>
<sequence length="225" mass="24499">MWLDMYQHLGQKWQQKKWWSLGILAALTLGFIIGWGVKPMAVKQSSTGPQRIMATATSRSINSPSKGKQRSAQAALIVDVKGAVKQPGVYTCPPASRLQKALQQAGGATDQADLSKLNLAQPLKDGLLVYVPMKGEQVVTSASPPTDQSTSDRLPLREGDNEKINLNTADEHMLQQIAGIGQKRAEEIVTYRQEHGPFTDIMQLKAISGIGEKTVAKLVDKVVVE</sequence>
<feature type="compositionally biased region" description="Polar residues" evidence="1">
    <location>
        <begin position="138"/>
        <end position="152"/>
    </location>
</feature>
<name>A0A0R2FYX5_9LACO</name>
<organism evidence="4 5">
    <name type="scientific">Weissella halotolerans DSM 20190</name>
    <dbReference type="NCBI Taxonomy" id="1123500"/>
    <lineage>
        <taxon>Bacteria</taxon>
        <taxon>Bacillati</taxon>
        <taxon>Bacillota</taxon>
        <taxon>Bacilli</taxon>
        <taxon>Lactobacillales</taxon>
        <taxon>Lactobacillaceae</taxon>
        <taxon>Weissella</taxon>
    </lineage>
</organism>
<dbReference type="GO" id="GO:0015628">
    <property type="term" value="P:protein secretion by the type II secretion system"/>
    <property type="evidence" value="ECO:0007669"/>
    <property type="project" value="TreeGrafter"/>
</dbReference>
<feature type="transmembrane region" description="Helical" evidence="2">
    <location>
        <begin position="18"/>
        <end position="37"/>
    </location>
</feature>
<dbReference type="RefSeq" id="WP_022790818.1">
    <property type="nucleotide sequence ID" value="NZ_ATUU01000001.1"/>
</dbReference>
<dbReference type="Pfam" id="PF12836">
    <property type="entry name" value="HHH_3"/>
    <property type="match status" value="1"/>
</dbReference>
<evidence type="ECO:0000313" key="4">
    <source>
        <dbReference type="EMBL" id="KRN33681.1"/>
    </source>
</evidence>
<dbReference type="InterPro" id="IPR004509">
    <property type="entry name" value="Competence_ComEA_HhH"/>
</dbReference>
<proteinExistence type="predicted"/>
<feature type="region of interest" description="Disordered" evidence="1">
    <location>
        <begin position="138"/>
        <end position="159"/>
    </location>
</feature>
<dbReference type="Gene3D" id="1.10.150.310">
    <property type="entry name" value="Tex RuvX-like domain-like"/>
    <property type="match status" value="1"/>
</dbReference>
<dbReference type="PANTHER" id="PTHR21180">
    <property type="entry name" value="ENDONUCLEASE/EXONUCLEASE/PHOSPHATASE FAMILY DOMAIN-CONTAINING PROTEIN 1"/>
    <property type="match status" value="1"/>
</dbReference>
<dbReference type="PATRIC" id="fig|1123500.6.peg.490"/>
<evidence type="ECO:0000256" key="1">
    <source>
        <dbReference type="SAM" id="MobiDB-lite"/>
    </source>
</evidence>
<dbReference type="InParanoid" id="A0A0R2FYX5"/>
<dbReference type="GO" id="GO:0003677">
    <property type="term" value="F:DNA binding"/>
    <property type="evidence" value="ECO:0007669"/>
    <property type="project" value="InterPro"/>
</dbReference>
<dbReference type="GO" id="GO:0006281">
    <property type="term" value="P:DNA repair"/>
    <property type="evidence" value="ECO:0007669"/>
    <property type="project" value="InterPro"/>
</dbReference>